<organism evidence="2 3">
    <name type="scientific">Ralstonia phage BOESR1</name>
    <dbReference type="NCBI Taxonomy" id="3034917"/>
    <lineage>
        <taxon>Viruses</taxon>
        <taxon>Duplodnaviria</taxon>
        <taxon>Heunggongvirae</taxon>
        <taxon>Uroviricota</taxon>
        <taxon>Caudoviricetes</taxon>
        <taxon>Autographivirales</taxon>
        <taxon>Autographivirales incertae sedis</taxon>
        <taxon>Boesrvirus</taxon>
        <taxon>Boesrvirus BOESR1</taxon>
    </lineage>
</organism>
<accession>A0AA50F2R3</accession>
<feature type="domain" description="DNA-directed DNA polymerase family A palm" evidence="1">
    <location>
        <begin position="5"/>
        <end position="167"/>
    </location>
</feature>
<protein>
    <submittedName>
        <fullName evidence="2">DNA polymerase I</fullName>
    </submittedName>
</protein>
<dbReference type="EMBL" id="OR367448">
    <property type="protein sequence ID" value="WLW40595.1"/>
    <property type="molecule type" value="Genomic_DNA"/>
</dbReference>
<dbReference type="SMART" id="SM00482">
    <property type="entry name" value="POLAc"/>
    <property type="match status" value="1"/>
</dbReference>
<dbReference type="Pfam" id="PF00476">
    <property type="entry name" value="DNA_pol_A"/>
    <property type="match status" value="1"/>
</dbReference>
<evidence type="ECO:0000259" key="1">
    <source>
        <dbReference type="SMART" id="SM00482"/>
    </source>
</evidence>
<dbReference type="Gene3D" id="3.30.70.370">
    <property type="match status" value="1"/>
</dbReference>
<evidence type="ECO:0000313" key="3">
    <source>
        <dbReference type="Proteomes" id="UP001182455"/>
    </source>
</evidence>
<dbReference type="GO" id="GO:0003677">
    <property type="term" value="F:DNA binding"/>
    <property type="evidence" value="ECO:0007669"/>
    <property type="project" value="InterPro"/>
</dbReference>
<dbReference type="GO" id="GO:0003887">
    <property type="term" value="F:DNA-directed DNA polymerase activity"/>
    <property type="evidence" value="ECO:0007669"/>
    <property type="project" value="InterPro"/>
</dbReference>
<dbReference type="Proteomes" id="UP001182455">
    <property type="component" value="Segment"/>
</dbReference>
<dbReference type="InterPro" id="IPR043502">
    <property type="entry name" value="DNA/RNA_pol_sf"/>
</dbReference>
<reference evidence="2" key="1">
    <citation type="submission" date="2023-07" db="EMBL/GenBank/DDBJ databases">
        <title>First report of Ralstonia pseudosolanacearum infecting Boesenbergia rotunda from Thailand.</title>
        <authorList>
            <person name="Carroll S."/>
            <person name="McGreig S."/>
            <person name="Bryning A."/>
            <person name="Vicente J.G."/>
            <person name="Aspin A."/>
        </authorList>
    </citation>
    <scope>NUCLEOTIDE SEQUENCE</scope>
</reference>
<keyword evidence="3" id="KW-1185">Reference proteome</keyword>
<dbReference type="GO" id="GO:0006260">
    <property type="term" value="P:DNA replication"/>
    <property type="evidence" value="ECO:0007669"/>
    <property type="project" value="InterPro"/>
</dbReference>
<evidence type="ECO:0000313" key="2">
    <source>
        <dbReference type="EMBL" id="WLW40595.1"/>
    </source>
</evidence>
<proteinExistence type="predicted"/>
<dbReference type="SUPFAM" id="SSF56672">
    <property type="entry name" value="DNA/RNA polymerases"/>
    <property type="match status" value="1"/>
</dbReference>
<sequence>MGNYERHSGSGYAVTQRYGAGDLKAGKIVFGLLMSAKALGLPYKHIADTFFGGNESPTEDELKAAGGKLKRTFLKKTPALKRLIEAVKESAKRGYLIGIDKRKLHIRSSHAALNTLLQSAGAIVMKKALLILDEAIQARGYKHGWDGDYAFMAFVHDEVQIACRNQEIAEVVAQLATESITKAGEFFNFRCPLAGEAKLGNTWAATH</sequence>
<gene>
    <name evidence="2" type="ORF">HIBIKMCM_00028</name>
</gene>
<name>A0AA50F2R3_9CAUD</name>
<dbReference type="InterPro" id="IPR001098">
    <property type="entry name" value="DNA-dir_DNA_pol_A_palm_dom"/>
</dbReference>